<keyword evidence="2" id="KW-1185">Reference proteome</keyword>
<name>A0A8X6YPK9_9ARAC</name>
<evidence type="ECO:0000313" key="2">
    <source>
        <dbReference type="Proteomes" id="UP000886998"/>
    </source>
</evidence>
<protein>
    <submittedName>
        <fullName evidence="1">Uncharacterized protein</fullName>
    </submittedName>
</protein>
<accession>A0A8X6YPK9</accession>
<sequence length="94" mass="10942">MHHVTGLKSFAIGLRNTLNQEKNTRHETRRITLRDMTETYKRTKSCTDITFAIMDGGRTNFLRQNLLTFEIKATPNCCTSFDKKKSFMILENIP</sequence>
<organism evidence="1 2">
    <name type="scientific">Trichonephila inaurata madagascariensis</name>
    <dbReference type="NCBI Taxonomy" id="2747483"/>
    <lineage>
        <taxon>Eukaryota</taxon>
        <taxon>Metazoa</taxon>
        <taxon>Ecdysozoa</taxon>
        <taxon>Arthropoda</taxon>
        <taxon>Chelicerata</taxon>
        <taxon>Arachnida</taxon>
        <taxon>Araneae</taxon>
        <taxon>Araneomorphae</taxon>
        <taxon>Entelegynae</taxon>
        <taxon>Araneoidea</taxon>
        <taxon>Nephilidae</taxon>
        <taxon>Trichonephila</taxon>
        <taxon>Trichonephila inaurata</taxon>
    </lineage>
</organism>
<dbReference type="Proteomes" id="UP000886998">
    <property type="component" value="Unassembled WGS sequence"/>
</dbReference>
<gene>
    <name evidence="1" type="ORF">TNIN_202421</name>
</gene>
<evidence type="ECO:0000313" key="1">
    <source>
        <dbReference type="EMBL" id="GFY75429.1"/>
    </source>
</evidence>
<dbReference type="EMBL" id="BMAV01021387">
    <property type="protein sequence ID" value="GFY75429.1"/>
    <property type="molecule type" value="Genomic_DNA"/>
</dbReference>
<dbReference type="AlphaFoldDB" id="A0A8X6YPK9"/>
<reference evidence="1" key="1">
    <citation type="submission" date="2020-08" db="EMBL/GenBank/DDBJ databases">
        <title>Multicomponent nature underlies the extraordinary mechanical properties of spider dragline silk.</title>
        <authorList>
            <person name="Kono N."/>
            <person name="Nakamura H."/>
            <person name="Mori M."/>
            <person name="Yoshida Y."/>
            <person name="Ohtoshi R."/>
            <person name="Malay A.D."/>
            <person name="Moran D.A.P."/>
            <person name="Tomita M."/>
            <person name="Numata K."/>
            <person name="Arakawa K."/>
        </authorList>
    </citation>
    <scope>NUCLEOTIDE SEQUENCE</scope>
</reference>
<proteinExistence type="predicted"/>
<comment type="caution">
    <text evidence="1">The sequence shown here is derived from an EMBL/GenBank/DDBJ whole genome shotgun (WGS) entry which is preliminary data.</text>
</comment>